<evidence type="ECO:0008006" key="8">
    <source>
        <dbReference type="Google" id="ProtNLM"/>
    </source>
</evidence>
<dbReference type="Proteomes" id="UP000474077">
    <property type="component" value="Unassembled WGS sequence"/>
</dbReference>
<feature type="compositionally biased region" description="Polar residues" evidence="1">
    <location>
        <begin position="120"/>
        <end position="139"/>
    </location>
</feature>
<keyword evidence="2" id="KW-0472">Membrane</keyword>
<dbReference type="PROSITE" id="PS51257">
    <property type="entry name" value="PROKAR_LIPOPROTEIN"/>
    <property type="match status" value="1"/>
</dbReference>
<reference evidence="5 6" key="1">
    <citation type="submission" date="2018-08" db="EMBL/GenBank/DDBJ databases">
        <title>A genome reference for cultivated species of the human gut microbiota.</title>
        <authorList>
            <person name="Zou Y."/>
            <person name="Xue W."/>
            <person name="Luo G."/>
        </authorList>
    </citation>
    <scope>NUCLEOTIDE SEQUENCE [LARGE SCALE GENOMIC DNA]</scope>
    <source>
        <strain evidence="5 6">AF38-2</strain>
    </source>
</reference>
<dbReference type="RefSeq" id="WP_049702384.1">
    <property type="nucleotide sequence ID" value="NZ_CP072212.1"/>
</dbReference>
<evidence type="ECO:0000313" key="5">
    <source>
        <dbReference type="EMBL" id="RHL34518.1"/>
    </source>
</evidence>
<feature type="chain" id="PRO_5036105849" description="Lipoprotein" evidence="3">
    <location>
        <begin position="28"/>
        <end position="179"/>
    </location>
</feature>
<feature type="transmembrane region" description="Helical" evidence="2">
    <location>
        <begin position="151"/>
        <end position="170"/>
    </location>
</feature>
<evidence type="ECO:0000256" key="1">
    <source>
        <dbReference type="SAM" id="MobiDB-lite"/>
    </source>
</evidence>
<reference evidence="4 7" key="2">
    <citation type="journal article" date="2019" name="Nat. Med.">
        <title>A library of human gut bacterial isolates paired with longitudinal multiomics data enables mechanistic microbiome research.</title>
        <authorList>
            <person name="Poyet M."/>
            <person name="Groussin M."/>
            <person name="Gibbons S.M."/>
            <person name="Avila-Pacheco J."/>
            <person name="Jiang X."/>
            <person name="Kearney S.M."/>
            <person name="Perrotta A.R."/>
            <person name="Berdy B."/>
            <person name="Zhao S."/>
            <person name="Lieberman T.D."/>
            <person name="Swanson P.K."/>
            <person name="Smith M."/>
            <person name="Roesemann S."/>
            <person name="Alexander J.E."/>
            <person name="Rich S.A."/>
            <person name="Livny J."/>
            <person name="Vlamakis H."/>
            <person name="Clish C."/>
            <person name="Bullock K."/>
            <person name="Deik A."/>
            <person name="Scott J."/>
            <person name="Pierce K.A."/>
            <person name="Xavier R.J."/>
            <person name="Alm E.J."/>
        </authorList>
    </citation>
    <scope>NUCLEOTIDE SEQUENCE [LARGE SCALE GENOMIC DNA]</scope>
    <source>
        <strain evidence="4 7">BIOML-A73</strain>
    </source>
</reference>
<accession>A0A415KE06</accession>
<evidence type="ECO:0000256" key="2">
    <source>
        <dbReference type="SAM" id="Phobius"/>
    </source>
</evidence>
<feature type="region of interest" description="Disordered" evidence="1">
    <location>
        <begin position="112"/>
        <end position="139"/>
    </location>
</feature>
<keyword evidence="3" id="KW-0732">Signal</keyword>
<evidence type="ECO:0000313" key="7">
    <source>
        <dbReference type="Proteomes" id="UP000474077"/>
    </source>
</evidence>
<name>A0A415KE06_9BACE</name>
<keyword evidence="2" id="KW-1133">Transmembrane helix</keyword>
<dbReference type="EMBL" id="WDER01000033">
    <property type="protein sequence ID" value="KAB6082007.1"/>
    <property type="molecule type" value="Genomic_DNA"/>
</dbReference>
<dbReference type="AlphaFoldDB" id="A0A415KE06"/>
<dbReference type="EMBL" id="QROO01000028">
    <property type="protein sequence ID" value="RHL34518.1"/>
    <property type="molecule type" value="Genomic_DNA"/>
</dbReference>
<evidence type="ECO:0000313" key="4">
    <source>
        <dbReference type="EMBL" id="KAB6082007.1"/>
    </source>
</evidence>
<feature type="signal peptide" evidence="3">
    <location>
        <begin position="1"/>
        <end position="27"/>
    </location>
</feature>
<gene>
    <name evidence="5" type="ORF">DW027_19065</name>
    <name evidence="4" type="ORF">GA560_13055</name>
</gene>
<dbReference type="Proteomes" id="UP000284495">
    <property type="component" value="Unassembled WGS sequence"/>
</dbReference>
<proteinExistence type="predicted"/>
<sequence length="179" mass="20112">MKHHAHTLIYLACLAIAWLLCSCRSTLQNNRSTQEQSNLSITDSALRIRTEDTYSRFNLNQEQTGKDWKVKVNFDTTKSADPSTGLPPISNIEIEGSKTTIKTLLQKDDTTRISDKQETTTDVTFQQNKQSESQKNASGSIADGIDDGFKYGLIIGIPILLIILILPFYAKYRQKNPSK</sequence>
<comment type="caution">
    <text evidence="5">The sequence shown here is derived from an EMBL/GenBank/DDBJ whole genome shotgun (WGS) entry which is preliminary data.</text>
</comment>
<keyword evidence="2" id="KW-0812">Transmembrane</keyword>
<protein>
    <recommendedName>
        <fullName evidence="8">Lipoprotein</fullName>
    </recommendedName>
</protein>
<organism evidence="5 6">
    <name type="scientific">Bacteroides xylanisolvens</name>
    <dbReference type="NCBI Taxonomy" id="371601"/>
    <lineage>
        <taxon>Bacteria</taxon>
        <taxon>Pseudomonadati</taxon>
        <taxon>Bacteroidota</taxon>
        <taxon>Bacteroidia</taxon>
        <taxon>Bacteroidales</taxon>
        <taxon>Bacteroidaceae</taxon>
        <taxon>Bacteroides</taxon>
    </lineage>
</organism>
<evidence type="ECO:0000256" key="3">
    <source>
        <dbReference type="SAM" id="SignalP"/>
    </source>
</evidence>
<evidence type="ECO:0000313" key="6">
    <source>
        <dbReference type="Proteomes" id="UP000284495"/>
    </source>
</evidence>